<keyword evidence="2" id="KW-1185">Reference proteome</keyword>
<protein>
    <submittedName>
        <fullName evidence="1">Uncharacterized protein</fullName>
    </submittedName>
</protein>
<dbReference type="Proteomes" id="UP001286313">
    <property type="component" value="Unassembled WGS sequence"/>
</dbReference>
<dbReference type="AlphaFoldDB" id="A0AAE1KZ36"/>
<proteinExistence type="predicted"/>
<sequence>MLCYLREWEKSLSVPLVHNIHATTIQNLSSTLRLLRSMADYRHHIHELEEIAEWEEVNGRRTRRFVERTDPFALYSDKEFLERYRLSKVCVQDLLRKYRSSYQLPITDEVSEFHQNFRCWLP</sequence>
<evidence type="ECO:0000313" key="2">
    <source>
        <dbReference type="Proteomes" id="UP001286313"/>
    </source>
</evidence>
<comment type="caution">
    <text evidence="1">The sequence shown here is derived from an EMBL/GenBank/DDBJ whole genome shotgun (WGS) entry which is preliminary data.</text>
</comment>
<gene>
    <name evidence="1" type="ORF">Pcinc_006947</name>
</gene>
<dbReference type="EMBL" id="JAWQEG010000506">
    <property type="protein sequence ID" value="KAK3889072.1"/>
    <property type="molecule type" value="Genomic_DNA"/>
</dbReference>
<name>A0AAE1KZ36_PETCI</name>
<evidence type="ECO:0000313" key="1">
    <source>
        <dbReference type="EMBL" id="KAK3889072.1"/>
    </source>
</evidence>
<accession>A0AAE1KZ36</accession>
<reference evidence="1" key="1">
    <citation type="submission" date="2023-10" db="EMBL/GenBank/DDBJ databases">
        <title>Genome assemblies of two species of porcelain crab, Petrolisthes cinctipes and Petrolisthes manimaculis (Anomura: Porcellanidae).</title>
        <authorList>
            <person name="Angst P."/>
        </authorList>
    </citation>
    <scope>NUCLEOTIDE SEQUENCE</scope>
    <source>
        <strain evidence="1">PB745_01</strain>
        <tissue evidence="1">Gill</tissue>
    </source>
</reference>
<organism evidence="1 2">
    <name type="scientific">Petrolisthes cinctipes</name>
    <name type="common">Flat porcelain crab</name>
    <dbReference type="NCBI Taxonomy" id="88211"/>
    <lineage>
        <taxon>Eukaryota</taxon>
        <taxon>Metazoa</taxon>
        <taxon>Ecdysozoa</taxon>
        <taxon>Arthropoda</taxon>
        <taxon>Crustacea</taxon>
        <taxon>Multicrustacea</taxon>
        <taxon>Malacostraca</taxon>
        <taxon>Eumalacostraca</taxon>
        <taxon>Eucarida</taxon>
        <taxon>Decapoda</taxon>
        <taxon>Pleocyemata</taxon>
        <taxon>Anomura</taxon>
        <taxon>Galatheoidea</taxon>
        <taxon>Porcellanidae</taxon>
        <taxon>Petrolisthes</taxon>
    </lineage>
</organism>